<dbReference type="InterPro" id="IPR011009">
    <property type="entry name" value="Kinase-like_dom_sf"/>
</dbReference>
<dbReference type="PANTHER" id="PTHR44167:SF24">
    <property type="entry name" value="SERINE_THREONINE-PROTEIN KINASE CHK2"/>
    <property type="match status" value="1"/>
</dbReference>
<reference evidence="3" key="1">
    <citation type="submission" date="2021-02" db="EMBL/GenBank/DDBJ databases">
        <authorList>
            <person name="Dougan E. K."/>
            <person name="Rhodes N."/>
            <person name="Thang M."/>
            <person name="Chan C."/>
        </authorList>
    </citation>
    <scope>NUCLEOTIDE SEQUENCE</scope>
</reference>
<sequence length="401" mass="43649">FGMTLHITTHPATASAGWQIQLDESCEHELSIMEVLGEGAFSKVYSLGPNSLALPGGKHAVKVIQNTTSHGLPEPRSAAATADIVGLEVTSAAVQEAEFSGKNVMAIYGLFRTQDAELIVMEQCECSLYDQCTSMGPLPEQAHIHTRGIVHRDVKAQNIMISAQDGRALLSDFGLAVQPAVQNLARAEENQLEVWNSRIGSSKVDIFAAGVLLYFAATTLMPFKGRSWQQTVDFCPDFGQEEGELAGKSQACIHLIKRLLDKDPDCRPSAEEAARHHWFERVALGDVRKRSETAPGKTEPASDQQRELPQKDANFVRGCSAPAWMSRASGLLDRSAKHVRVSMRAVRLNWRSGKSATRVRGMDCDDFASLGMSAHKTVIRAISTDLDNFASLGMSTAQQTA</sequence>
<dbReference type="Pfam" id="PF00069">
    <property type="entry name" value="Pkinase"/>
    <property type="match status" value="1"/>
</dbReference>
<dbReference type="PROSITE" id="PS00108">
    <property type="entry name" value="PROTEIN_KINASE_ST"/>
    <property type="match status" value="1"/>
</dbReference>
<dbReference type="SUPFAM" id="SSF56112">
    <property type="entry name" value="Protein kinase-like (PK-like)"/>
    <property type="match status" value="1"/>
</dbReference>
<evidence type="ECO:0000256" key="1">
    <source>
        <dbReference type="SAM" id="MobiDB-lite"/>
    </source>
</evidence>
<dbReference type="InterPro" id="IPR008271">
    <property type="entry name" value="Ser/Thr_kinase_AS"/>
</dbReference>
<comment type="caution">
    <text evidence="3">The sequence shown here is derived from an EMBL/GenBank/DDBJ whole genome shotgun (WGS) entry which is preliminary data.</text>
</comment>
<evidence type="ECO:0000313" key="4">
    <source>
        <dbReference type="Proteomes" id="UP000654075"/>
    </source>
</evidence>
<dbReference type="GO" id="GO:0044773">
    <property type="term" value="P:mitotic DNA damage checkpoint signaling"/>
    <property type="evidence" value="ECO:0007669"/>
    <property type="project" value="TreeGrafter"/>
</dbReference>
<dbReference type="GO" id="GO:0004674">
    <property type="term" value="F:protein serine/threonine kinase activity"/>
    <property type="evidence" value="ECO:0007669"/>
    <property type="project" value="TreeGrafter"/>
</dbReference>
<keyword evidence="4" id="KW-1185">Reference proteome</keyword>
<proteinExistence type="predicted"/>
<evidence type="ECO:0000313" key="3">
    <source>
        <dbReference type="EMBL" id="CAE8624678.1"/>
    </source>
</evidence>
<feature type="non-terminal residue" evidence="3">
    <location>
        <position position="1"/>
    </location>
</feature>
<dbReference type="Gene3D" id="1.10.510.10">
    <property type="entry name" value="Transferase(Phosphotransferase) domain 1"/>
    <property type="match status" value="1"/>
</dbReference>
<gene>
    <name evidence="3" type="ORF">PGLA1383_LOCUS41784</name>
</gene>
<dbReference type="Proteomes" id="UP000654075">
    <property type="component" value="Unassembled WGS sequence"/>
</dbReference>
<dbReference type="GO" id="GO:0005524">
    <property type="term" value="F:ATP binding"/>
    <property type="evidence" value="ECO:0007669"/>
    <property type="project" value="InterPro"/>
</dbReference>
<dbReference type="GO" id="GO:0005634">
    <property type="term" value="C:nucleus"/>
    <property type="evidence" value="ECO:0007669"/>
    <property type="project" value="TreeGrafter"/>
</dbReference>
<dbReference type="EMBL" id="CAJNNV010028466">
    <property type="protein sequence ID" value="CAE8624678.1"/>
    <property type="molecule type" value="Genomic_DNA"/>
</dbReference>
<organism evidence="3 4">
    <name type="scientific">Polarella glacialis</name>
    <name type="common">Dinoflagellate</name>
    <dbReference type="NCBI Taxonomy" id="89957"/>
    <lineage>
        <taxon>Eukaryota</taxon>
        <taxon>Sar</taxon>
        <taxon>Alveolata</taxon>
        <taxon>Dinophyceae</taxon>
        <taxon>Suessiales</taxon>
        <taxon>Suessiaceae</taxon>
        <taxon>Polarella</taxon>
    </lineage>
</organism>
<dbReference type="Gene3D" id="3.30.200.20">
    <property type="entry name" value="Phosphorylase Kinase, domain 1"/>
    <property type="match status" value="1"/>
</dbReference>
<feature type="region of interest" description="Disordered" evidence="1">
    <location>
        <begin position="289"/>
        <end position="310"/>
    </location>
</feature>
<dbReference type="SMART" id="SM00220">
    <property type="entry name" value="S_TKc"/>
    <property type="match status" value="1"/>
</dbReference>
<dbReference type="PROSITE" id="PS50011">
    <property type="entry name" value="PROTEIN_KINASE_DOM"/>
    <property type="match status" value="1"/>
</dbReference>
<dbReference type="PANTHER" id="PTHR44167">
    <property type="entry name" value="OVARIAN-SPECIFIC SERINE/THREONINE-PROTEIN KINASE LOK-RELATED"/>
    <property type="match status" value="1"/>
</dbReference>
<evidence type="ECO:0000259" key="2">
    <source>
        <dbReference type="PROSITE" id="PS50011"/>
    </source>
</evidence>
<name>A0A813GEN2_POLGL</name>
<dbReference type="InterPro" id="IPR000719">
    <property type="entry name" value="Prot_kinase_dom"/>
</dbReference>
<feature type="domain" description="Protein kinase" evidence="2">
    <location>
        <begin position="30"/>
        <end position="279"/>
    </location>
</feature>
<protein>
    <recommendedName>
        <fullName evidence="2">Protein kinase domain-containing protein</fullName>
    </recommendedName>
</protein>
<dbReference type="AlphaFoldDB" id="A0A813GEN2"/>
<accession>A0A813GEN2</accession>